<name>Q6YYU3_ORYSJ</name>
<dbReference type="EMBL" id="AP005591">
    <property type="protein sequence ID" value="BAD17391.1"/>
    <property type="molecule type" value="Genomic_DNA"/>
</dbReference>
<reference evidence="3" key="2">
    <citation type="submission" date="2002-10" db="EMBL/GenBank/DDBJ databases">
        <title>Oryza sativa nipponbare(GA3) genomic DNA, chromosome 9, BAC clone:OSJNBa0094B20.</title>
        <authorList>
            <person name="Sasaki T."/>
            <person name="Matsumoto T."/>
            <person name="Katayose Y."/>
        </authorList>
    </citation>
    <scope>NUCLEOTIDE SEQUENCE</scope>
</reference>
<protein>
    <submittedName>
        <fullName evidence="2">Uncharacterized protein</fullName>
    </submittedName>
</protein>
<sequence length="174" mass="18957">MVRHGSEDGRPIKRTAKISPSPLKTQNGSNPNPNPHFSPSLPRSNLPASERVESAAIMAATAFQRGVARVRRQAPSGFHLRRLGGGTREGRQAVPWRWRSSEAAEPEGSCQAGASRPRRGTVRRGLQGGAHMEVNQDDRDGEMARARRGTRGRRSSPCGDDGDAFFPAKPVRRC</sequence>
<dbReference type="EMBL" id="AP005821">
    <property type="protein sequence ID" value="BAD34054.1"/>
    <property type="molecule type" value="Genomic_DNA"/>
</dbReference>
<feature type="region of interest" description="Disordered" evidence="1">
    <location>
        <begin position="78"/>
        <end position="174"/>
    </location>
</feature>
<feature type="compositionally biased region" description="Basic and acidic residues" evidence="1">
    <location>
        <begin position="134"/>
        <end position="145"/>
    </location>
</feature>
<feature type="region of interest" description="Disordered" evidence="1">
    <location>
        <begin position="1"/>
        <end position="49"/>
    </location>
</feature>
<reference evidence="4" key="4">
    <citation type="journal article" date="2008" name="Nucleic Acids Res.">
        <title>The rice annotation project database (RAP-DB): 2008 update.</title>
        <authorList>
            <consortium name="The rice annotation project (RAP)"/>
        </authorList>
    </citation>
    <scope>GENOME REANNOTATION</scope>
    <source>
        <strain evidence="4">cv. Nipponbare</strain>
    </source>
</reference>
<feature type="compositionally biased region" description="Basic and acidic residues" evidence="1">
    <location>
        <begin position="1"/>
        <end position="11"/>
    </location>
</feature>
<accession>Q6YYU3</accession>
<evidence type="ECO:0000256" key="1">
    <source>
        <dbReference type="SAM" id="MobiDB-lite"/>
    </source>
</evidence>
<organism evidence="2 4">
    <name type="scientific">Oryza sativa subsp. japonica</name>
    <name type="common">Rice</name>
    <dbReference type="NCBI Taxonomy" id="39947"/>
    <lineage>
        <taxon>Eukaryota</taxon>
        <taxon>Viridiplantae</taxon>
        <taxon>Streptophyta</taxon>
        <taxon>Embryophyta</taxon>
        <taxon>Tracheophyta</taxon>
        <taxon>Spermatophyta</taxon>
        <taxon>Magnoliopsida</taxon>
        <taxon>Liliopsida</taxon>
        <taxon>Poales</taxon>
        <taxon>Poaceae</taxon>
        <taxon>BOP clade</taxon>
        <taxon>Oryzoideae</taxon>
        <taxon>Oryzeae</taxon>
        <taxon>Oryzinae</taxon>
        <taxon>Oryza</taxon>
        <taxon>Oryza sativa</taxon>
    </lineage>
</organism>
<reference evidence="2" key="1">
    <citation type="submission" date="2002-07" db="EMBL/GenBank/DDBJ databases">
        <title>Oryza sativa nipponbare(GA3) genomic DNA, chromosome 9, PAC clone:P0584E12.</title>
        <authorList>
            <person name="Sasaki T."/>
            <person name="Matsumoto T."/>
            <person name="Hattori M."/>
            <person name="Sakaki Y."/>
            <person name="Katayose Y."/>
        </authorList>
    </citation>
    <scope>NUCLEOTIDE SEQUENCE</scope>
</reference>
<feature type="compositionally biased region" description="Low complexity" evidence="1">
    <location>
        <begin position="29"/>
        <end position="42"/>
    </location>
</feature>
<evidence type="ECO:0000313" key="2">
    <source>
        <dbReference type="EMBL" id="BAD17391.1"/>
    </source>
</evidence>
<reference evidence="4" key="3">
    <citation type="journal article" date="2005" name="Nature">
        <title>The map-based sequence of the rice genome.</title>
        <authorList>
            <consortium name="International rice genome sequencing project (IRGSP)"/>
            <person name="Matsumoto T."/>
            <person name="Wu J."/>
            <person name="Kanamori H."/>
            <person name="Katayose Y."/>
            <person name="Fujisawa M."/>
            <person name="Namiki N."/>
            <person name="Mizuno H."/>
            <person name="Yamamoto K."/>
            <person name="Antonio B.A."/>
            <person name="Baba T."/>
            <person name="Sakata K."/>
            <person name="Nagamura Y."/>
            <person name="Aoki H."/>
            <person name="Arikawa K."/>
            <person name="Arita K."/>
            <person name="Bito T."/>
            <person name="Chiden Y."/>
            <person name="Fujitsuka N."/>
            <person name="Fukunaka R."/>
            <person name="Hamada M."/>
            <person name="Harada C."/>
            <person name="Hayashi A."/>
            <person name="Hijishita S."/>
            <person name="Honda M."/>
            <person name="Hosokawa S."/>
            <person name="Ichikawa Y."/>
            <person name="Idonuma A."/>
            <person name="Iijima M."/>
            <person name="Ikeda M."/>
            <person name="Ikeno M."/>
            <person name="Ito K."/>
            <person name="Ito S."/>
            <person name="Ito T."/>
            <person name="Ito Y."/>
            <person name="Ito Y."/>
            <person name="Iwabuchi A."/>
            <person name="Kamiya K."/>
            <person name="Karasawa W."/>
            <person name="Kurita K."/>
            <person name="Katagiri S."/>
            <person name="Kikuta A."/>
            <person name="Kobayashi H."/>
            <person name="Kobayashi N."/>
            <person name="Machita K."/>
            <person name="Maehara T."/>
            <person name="Masukawa M."/>
            <person name="Mizubayashi T."/>
            <person name="Mukai Y."/>
            <person name="Nagasaki H."/>
            <person name="Nagata Y."/>
            <person name="Naito S."/>
            <person name="Nakashima M."/>
            <person name="Nakama Y."/>
            <person name="Nakamichi Y."/>
            <person name="Nakamura M."/>
            <person name="Meguro A."/>
            <person name="Negishi M."/>
            <person name="Ohta I."/>
            <person name="Ohta T."/>
            <person name="Okamoto M."/>
            <person name="Ono N."/>
            <person name="Saji S."/>
            <person name="Sakaguchi M."/>
            <person name="Sakai K."/>
            <person name="Shibata M."/>
            <person name="Shimokawa T."/>
            <person name="Song J."/>
            <person name="Takazaki Y."/>
            <person name="Terasawa K."/>
            <person name="Tsugane M."/>
            <person name="Tsuji K."/>
            <person name="Ueda S."/>
            <person name="Waki K."/>
            <person name="Yamagata H."/>
            <person name="Yamamoto M."/>
            <person name="Yamamoto S."/>
            <person name="Yamane H."/>
            <person name="Yoshiki S."/>
            <person name="Yoshihara R."/>
            <person name="Yukawa K."/>
            <person name="Zhong H."/>
            <person name="Yano M."/>
            <person name="Yuan Q."/>
            <person name="Ouyang S."/>
            <person name="Liu J."/>
            <person name="Jones K.M."/>
            <person name="Gansberger K."/>
            <person name="Moffat K."/>
            <person name="Hill J."/>
            <person name="Bera J."/>
            <person name="Fadrosh D."/>
            <person name="Jin S."/>
            <person name="Johri S."/>
            <person name="Kim M."/>
            <person name="Overton L."/>
            <person name="Reardon M."/>
            <person name="Tsitrin T."/>
            <person name="Vuong H."/>
            <person name="Weaver B."/>
            <person name="Ciecko A."/>
            <person name="Tallon L."/>
            <person name="Jackson J."/>
            <person name="Pai G."/>
            <person name="Aken S.V."/>
            <person name="Utterback T."/>
            <person name="Reidmuller S."/>
            <person name="Feldblyum T."/>
            <person name="Hsiao J."/>
            <person name="Zismann V."/>
            <person name="Iobst S."/>
            <person name="de Vazeille A.R."/>
            <person name="Buell C.R."/>
            <person name="Ying K."/>
            <person name="Li Y."/>
            <person name="Lu T."/>
            <person name="Huang Y."/>
            <person name="Zhao Q."/>
            <person name="Feng Q."/>
            <person name="Zhang L."/>
            <person name="Zhu J."/>
            <person name="Weng Q."/>
            <person name="Mu J."/>
            <person name="Lu Y."/>
            <person name="Fan D."/>
            <person name="Liu Y."/>
            <person name="Guan J."/>
            <person name="Zhang Y."/>
            <person name="Yu S."/>
            <person name="Liu X."/>
            <person name="Zhang Y."/>
            <person name="Hong G."/>
            <person name="Han B."/>
            <person name="Choisne N."/>
            <person name="Demange N."/>
            <person name="Orjeda G."/>
            <person name="Samain S."/>
            <person name="Cattolico L."/>
            <person name="Pelletier E."/>
            <person name="Couloux A."/>
            <person name="Segurens B."/>
            <person name="Wincker P."/>
            <person name="D'Hont A."/>
            <person name="Scarpelli C."/>
            <person name="Weissenbach J."/>
            <person name="Salanoubat M."/>
            <person name="Quetier F."/>
            <person name="Yu Y."/>
            <person name="Kim H.R."/>
            <person name="Rambo T."/>
            <person name="Currie J."/>
            <person name="Collura K."/>
            <person name="Luo M."/>
            <person name="Yang T."/>
            <person name="Ammiraju J.S.S."/>
            <person name="Engler F."/>
            <person name="Soderlund C."/>
            <person name="Wing R.A."/>
            <person name="Palmer L.E."/>
            <person name="de la Bastide M."/>
            <person name="Spiegel L."/>
            <person name="Nascimento L."/>
            <person name="Zutavern T."/>
            <person name="O'Shaughnessy A."/>
            <person name="Dike S."/>
            <person name="Dedhia N."/>
            <person name="Preston R."/>
            <person name="Balija V."/>
            <person name="McCombie W.R."/>
            <person name="Chow T."/>
            <person name="Chen H."/>
            <person name="Chung M."/>
            <person name="Chen C."/>
            <person name="Shaw J."/>
            <person name="Wu H."/>
            <person name="Hsiao K."/>
            <person name="Chao Y."/>
            <person name="Chu M."/>
            <person name="Cheng C."/>
            <person name="Hour A."/>
            <person name="Lee P."/>
            <person name="Lin S."/>
            <person name="Lin Y."/>
            <person name="Liou J."/>
            <person name="Liu S."/>
            <person name="Hsing Y."/>
            <person name="Raghuvanshi S."/>
            <person name="Mohanty A."/>
            <person name="Bharti A.K."/>
            <person name="Gaur A."/>
            <person name="Gupta V."/>
            <person name="Kumar D."/>
            <person name="Ravi V."/>
            <person name="Vij S."/>
            <person name="Kapur A."/>
            <person name="Khurana P."/>
            <person name="Khurana P."/>
            <person name="Khurana J.P."/>
            <person name="Tyagi A.K."/>
            <person name="Gaikwad K."/>
            <person name="Singh A."/>
            <person name="Dalal V."/>
            <person name="Srivastava S."/>
            <person name="Dixit A."/>
            <person name="Pal A.K."/>
            <person name="Ghazi I.A."/>
            <person name="Yadav M."/>
            <person name="Pandit A."/>
            <person name="Bhargava A."/>
            <person name="Sureshbabu K."/>
            <person name="Batra K."/>
            <person name="Sharma T.R."/>
            <person name="Mohapatra T."/>
            <person name="Singh N.K."/>
            <person name="Messing J."/>
            <person name="Nelson A.B."/>
            <person name="Fuks G."/>
            <person name="Kavchok S."/>
            <person name="Keizer G."/>
            <person name="Linton E."/>
            <person name="Llaca V."/>
            <person name="Song R."/>
            <person name="Tanyolac B."/>
            <person name="Young S."/>
            <person name="Ho-Il K."/>
            <person name="Hahn J.H."/>
            <person name="Sangsakoo G."/>
            <person name="Vanavichit A."/>
            <person name="de Mattos Luiz.A.T."/>
            <person name="Zimmer P.D."/>
            <person name="Malone G."/>
            <person name="Dellagostin O."/>
            <person name="de Oliveira A.C."/>
            <person name="Bevan M."/>
            <person name="Bancroft I."/>
            <person name="Minx P."/>
            <person name="Cordum H."/>
            <person name="Wilson R."/>
            <person name="Cheng Z."/>
            <person name="Jin W."/>
            <person name="Jiang J."/>
            <person name="Leong S.A."/>
            <person name="Iwama H."/>
            <person name="Gojobori T."/>
            <person name="Itoh T."/>
            <person name="Niimura Y."/>
            <person name="Fujii Y."/>
            <person name="Habara T."/>
            <person name="Sakai H."/>
            <person name="Sato Y."/>
            <person name="Wilson G."/>
            <person name="Kumar K."/>
            <person name="McCouch S."/>
            <person name="Juretic N."/>
            <person name="Hoen D."/>
            <person name="Wright S."/>
            <person name="Bruskiewich R."/>
            <person name="Bureau T."/>
            <person name="Miyao A."/>
            <person name="Hirochika H."/>
            <person name="Nishikawa T."/>
            <person name="Kadowaki K."/>
            <person name="Sugiura M."/>
            <person name="Burr B."/>
            <person name="Sasaki T."/>
        </authorList>
    </citation>
    <scope>NUCLEOTIDE SEQUENCE [LARGE SCALE GENOMIC DNA]</scope>
    <source>
        <strain evidence="4">cv. Nipponbare</strain>
    </source>
</reference>
<evidence type="ECO:0000313" key="4">
    <source>
        <dbReference type="Proteomes" id="UP000000763"/>
    </source>
</evidence>
<proteinExistence type="predicted"/>
<evidence type="ECO:0000313" key="3">
    <source>
        <dbReference type="EMBL" id="BAD34054.1"/>
    </source>
</evidence>
<dbReference type="Proteomes" id="UP000000763">
    <property type="component" value="Chromosome 9"/>
</dbReference>
<gene>
    <name evidence="3" type="ORF">OSJNBa0094B20.34</name>
    <name evidence="2" type="ORF">P0584E12.14</name>
</gene>
<dbReference type="AlphaFoldDB" id="Q6YYU3"/>